<feature type="transmembrane region" description="Helical" evidence="7">
    <location>
        <begin position="12"/>
        <end position="31"/>
    </location>
</feature>
<evidence type="ECO:0000256" key="6">
    <source>
        <dbReference type="ARBA" id="ARBA00023136"/>
    </source>
</evidence>
<evidence type="ECO:0000256" key="5">
    <source>
        <dbReference type="ARBA" id="ARBA00022989"/>
    </source>
</evidence>
<keyword evidence="4 7" id="KW-0812">Transmembrane</keyword>
<comment type="caution">
    <text evidence="8">The sequence shown here is derived from an EMBL/GenBank/DDBJ whole genome shotgun (WGS) entry which is preliminary data.</text>
</comment>
<feature type="transmembrane region" description="Helical" evidence="7">
    <location>
        <begin position="67"/>
        <end position="89"/>
    </location>
</feature>
<evidence type="ECO:0000256" key="3">
    <source>
        <dbReference type="ARBA" id="ARBA00022475"/>
    </source>
</evidence>
<proteinExistence type="inferred from homology"/>
<comment type="similarity">
    <text evidence="2">Belongs to the UPF0410 family.</text>
</comment>
<comment type="subcellular location">
    <subcellularLocation>
        <location evidence="1">Cell membrane</location>
        <topology evidence="1">Multi-pass membrane protein</topology>
    </subcellularLocation>
</comment>
<dbReference type="PANTHER" id="PTHR33884">
    <property type="entry name" value="UPF0410 PROTEIN YMGE"/>
    <property type="match status" value="1"/>
</dbReference>
<dbReference type="RefSeq" id="WP_338254048.1">
    <property type="nucleotide sequence ID" value="NZ_BSRI01000002.1"/>
</dbReference>
<keyword evidence="9" id="KW-1185">Reference proteome</keyword>
<dbReference type="Proteomes" id="UP001344906">
    <property type="component" value="Unassembled WGS sequence"/>
</dbReference>
<dbReference type="Pfam" id="PF04226">
    <property type="entry name" value="Transgly_assoc"/>
    <property type="match status" value="1"/>
</dbReference>
<reference evidence="8 9" key="1">
    <citation type="submission" date="2023-02" db="EMBL/GenBank/DDBJ databases">
        <title>Dictyobacter halimunensis sp. nov., a new member of the class Ktedonobacteria from forest soil in a geothermal area.</title>
        <authorList>
            <person name="Rachmania M.K."/>
            <person name="Ningsih F."/>
            <person name="Sakai Y."/>
            <person name="Yabe S."/>
            <person name="Yokota A."/>
            <person name="Sjamsuridzal W."/>
        </authorList>
    </citation>
    <scope>NUCLEOTIDE SEQUENCE [LARGE SCALE GENOMIC DNA]</scope>
    <source>
        <strain evidence="8 9">S3.2.2.5</strain>
    </source>
</reference>
<dbReference type="InterPro" id="IPR007341">
    <property type="entry name" value="Transgly_assoc"/>
</dbReference>
<keyword evidence="3" id="KW-1003">Cell membrane</keyword>
<keyword evidence="5 7" id="KW-1133">Transmembrane helix</keyword>
<keyword evidence="6 7" id="KW-0472">Membrane</keyword>
<dbReference type="EMBL" id="BSRI01000002">
    <property type="protein sequence ID" value="GLV57972.1"/>
    <property type="molecule type" value="Genomic_DNA"/>
</dbReference>
<evidence type="ECO:0000313" key="9">
    <source>
        <dbReference type="Proteomes" id="UP001344906"/>
    </source>
</evidence>
<evidence type="ECO:0000313" key="8">
    <source>
        <dbReference type="EMBL" id="GLV57972.1"/>
    </source>
</evidence>
<sequence length="95" mass="9465">MSLVLGAALNPGGLIAWIVIGLVAGWLAGMIMPGKGYGIIGDLILGLVGAFIGGLIVNLVAPDASFGFWGSLLVALIGACILVGILHAVTGRRAV</sequence>
<evidence type="ECO:0000256" key="4">
    <source>
        <dbReference type="ARBA" id="ARBA00022692"/>
    </source>
</evidence>
<organism evidence="8 9">
    <name type="scientific">Dictyobacter halimunensis</name>
    <dbReference type="NCBI Taxonomy" id="3026934"/>
    <lineage>
        <taxon>Bacteria</taxon>
        <taxon>Bacillati</taxon>
        <taxon>Chloroflexota</taxon>
        <taxon>Ktedonobacteria</taxon>
        <taxon>Ktedonobacterales</taxon>
        <taxon>Dictyobacteraceae</taxon>
        <taxon>Dictyobacter</taxon>
    </lineage>
</organism>
<evidence type="ECO:0000256" key="7">
    <source>
        <dbReference type="SAM" id="Phobius"/>
    </source>
</evidence>
<name>A0ABQ6FY87_9CHLR</name>
<evidence type="ECO:0000256" key="2">
    <source>
        <dbReference type="ARBA" id="ARBA00011006"/>
    </source>
</evidence>
<accession>A0ABQ6FY87</accession>
<protein>
    <submittedName>
        <fullName evidence="8">Transglycosylase</fullName>
    </submittedName>
</protein>
<evidence type="ECO:0000256" key="1">
    <source>
        <dbReference type="ARBA" id="ARBA00004651"/>
    </source>
</evidence>
<gene>
    <name evidence="8" type="ORF">KDH_48060</name>
</gene>
<dbReference type="PANTHER" id="PTHR33884:SF3">
    <property type="entry name" value="UPF0410 PROTEIN YMGE"/>
    <property type="match status" value="1"/>
</dbReference>
<feature type="transmembrane region" description="Helical" evidence="7">
    <location>
        <begin position="43"/>
        <end position="61"/>
    </location>
</feature>